<dbReference type="OrthoDB" id="10060499at2759"/>
<gene>
    <name evidence="7" type="ORF">sscle_08g066030</name>
</gene>
<dbReference type="Pfam" id="PF00505">
    <property type="entry name" value="HMG_box"/>
    <property type="match status" value="1"/>
</dbReference>
<feature type="region of interest" description="Disordered" evidence="5">
    <location>
        <begin position="1"/>
        <end position="93"/>
    </location>
</feature>
<dbReference type="CDD" id="cd01389">
    <property type="entry name" value="HMG-box_ROX1-like"/>
    <property type="match status" value="1"/>
</dbReference>
<feature type="compositionally biased region" description="Basic and acidic residues" evidence="5">
    <location>
        <begin position="787"/>
        <end position="797"/>
    </location>
</feature>
<feature type="compositionally biased region" description="Basic and acidic residues" evidence="5">
    <location>
        <begin position="768"/>
        <end position="779"/>
    </location>
</feature>
<dbReference type="GO" id="GO:0006357">
    <property type="term" value="P:regulation of transcription by RNA polymerase II"/>
    <property type="evidence" value="ECO:0007669"/>
    <property type="project" value="UniProtKB-ARBA"/>
</dbReference>
<feature type="region of interest" description="Disordered" evidence="5">
    <location>
        <begin position="553"/>
        <end position="576"/>
    </location>
</feature>
<evidence type="ECO:0000256" key="2">
    <source>
        <dbReference type="ARBA" id="ARBA00023125"/>
    </source>
</evidence>
<dbReference type="InterPro" id="IPR036910">
    <property type="entry name" value="HMG_box_dom_sf"/>
</dbReference>
<feature type="DNA-binding region" description="HMG box" evidence="4">
    <location>
        <begin position="115"/>
        <end position="183"/>
    </location>
</feature>
<feature type="compositionally biased region" description="Basic and acidic residues" evidence="5">
    <location>
        <begin position="435"/>
        <end position="449"/>
    </location>
</feature>
<feature type="compositionally biased region" description="Low complexity" evidence="5">
    <location>
        <begin position="247"/>
        <end position="267"/>
    </location>
</feature>
<feature type="region of interest" description="Disordered" evidence="5">
    <location>
        <begin position="418"/>
        <end position="450"/>
    </location>
</feature>
<feature type="region of interest" description="Disordered" evidence="5">
    <location>
        <begin position="280"/>
        <end position="327"/>
    </location>
</feature>
<dbReference type="PROSITE" id="PS50118">
    <property type="entry name" value="HMG_BOX_2"/>
    <property type="match status" value="1"/>
</dbReference>
<dbReference type="PANTHER" id="PTHR10270">
    <property type="entry name" value="SOX TRANSCRIPTION FACTOR"/>
    <property type="match status" value="1"/>
</dbReference>
<reference evidence="8" key="1">
    <citation type="journal article" date="2017" name="Genome Biol. Evol.">
        <title>The complete genome sequence of the phytopathogenic fungus Sclerotinia sclerotiorum reveals insights into the genome architecture of broad host range pathogens.</title>
        <authorList>
            <person name="Derbyshire M."/>
            <person name="Denton-Giles M."/>
            <person name="Hegedus D."/>
            <person name="Seifbarghy S."/>
            <person name="Rollins J."/>
            <person name="van Kan J."/>
            <person name="Seidl M.F."/>
            <person name="Faino L."/>
            <person name="Mbengue M."/>
            <person name="Navaud O."/>
            <person name="Raffaele S."/>
            <person name="Hammond-Kosack K."/>
            <person name="Heard S."/>
            <person name="Oliver R."/>
        </authorList>
    </citation>
    <scope>NUCLEOTIDE SEQUENCE [LARGE SCALE GENOMIC DNA]</scope>
    <source>
        <strain evidence="8">ATCC 18683 / 1980 / Ss-1</strain>
    </source>
</reference>
<evidence type="ECO:0000256" key="4">
    <source>
        <dbReference type="PROSITE-ProRule" id="PRU00267"/>
    </source>
</evidence>
<feature type="region of interest" description="Disordered" evidence="5">
    <location>
        <begin position="240"/>
        <end position="267"/>
    </location>
</feature>
<evidence type="ECO:0000256" key="5">
    <source>
        <dbReference type="SAM" id="MobiDB-lite"/>
    </source>
</evidence>
<dbReference type="EMBL" id="CP017821">
    <property type="protein sequence ID" value="APA11833.1"/>
    <property type="molecule type" value="Genomic_DNA"/>
</dbReference>
<name>A0A1D9QB32_SCLS1</name>
<evidence type="ECO:0000256" key="3">
    <source>
        <dbReference type="ARBA" id="ARBA00023163"/>
    </source>
</evidence>
<accession>A0A1D9QB32</accession>
<dbReference type="SUPFAM" id="SSF47095">
    <property type="entry name" value="HMG-box"/>
    <property type="match status" value="1"/>
</dbReference>
<evidence type="ECO:0000313" key="7">
    <source>
        <dbReference type="EMBL" id="APA11833.1"/>
    </source>
</evidence>
<dbReference type="Proteomes" id="UP000177798">
    <property type="component" value="Chromosome 8"/>
</dbReference>
<feature type="region of interest" description="Disordered" evidence="5">
    <location>
        <begin position="168"/>
        <end position="210"/>
    </location>
</feature>
<protein>
    <recommendedName>
        <fullName evidence="6">HMG box domain-containing protein</fullName>
    </recommendedName>
</protein>
<dbReference type="FunFam" id="1.10.30.10:FF:000041">
    <property type="entry name" value="HMG box family protein"/>
    <property type="match status" value="1"/>
</dbReference>
<dbReference type="SMART" id="SM00398">
    <property type="entry name" value="HMG"/>
    <property type="match status" value="1"/>
</dbReference>
<feature type="compositionally biased region" description="Low complexity" evidence="5">
    <location>
        <begin position="631"/>
        <end position="647"/>
    </location>
</feature>
<dbReference type="GO" id="GO:0005634">
    <property type="term" value="C:nucleus"/>
    <property type="evidence" value="ECO:0007669"/>
    <property type="project" value="UniProtKB-UniRule"/>
</dbReference>
<dbReference type="AlphaFoldDB" id="A0A1D9QB32"/>
<feature type="region of interest" description="Disordered" evidence="5">
    <location>
        <begin position="618"/>
        <end position="654"/>
    </location>
</feature>
<dbReference type="InterPro" id="IPR050140">
    <property type="entry name" value="SRY-related_HMG-box_TF-like"/>
</dbReference>
<feature type="compositionally biased region" description="Low complexity" evidence="5">
    <location>
        <begin position="418"/>
        <end position="434"/>
    </location>
</feature>
<dbReference type="Gene3D" id="1.10.30.10">
    <property type="entry name" value="High mobility group box domain"/>
    <property type="match status" value="1"/>
</dbReference>
<evidence type="ECO:0000313" key="8">
    <source>
        <dbReference type="Proteomes" id="UP000177798"/>
    </source>
</evidence>
<keyword evidence="3" id="KW-0804">Transcription</keyword>
<organism evidence="7 8">
    <name type="scientific">Sclerotinia sclerotiorum (strain ATCC 18683 / 1980 / Ss-1)</name>
    <name type="common">White mold</name>
    <name type="synonym">Whetzelinia sclerotiorum</name>
    <dbReference type="NCBI Taxonomy" id="665079"/>
    <lineage>
        <taxon>Eukaryota</taxon>
        <taxon>Fungi</taxon>
        <taxon>Dikarya</taxon>
        <taxon>Ascomycota</taxon>
        <taxon>Pezizomycotina</taxon>
        <taxon>Leotiomycetes</taxon>
        <taxon>Helotiales</taxon>
        <taxon>Sclerotiniaceae</taxon>
        <taxon>Sclerotinia</taxon>
    </lineage>
</organism>
<feature type="domain" description="HMG box" evidence="6">
    <location>
        <begin position="115"/>
        <end position="183"/>
    </location>
</feature>
<keyword evidence="1" id="KW-0805">Transcription regulation</keyword>
<sequence>MSIISEARRTNGNFGRDAPRSPISISTDSSRRNSLRPILPDKLSEPPTPVSPPTFDRLSKKRVASLDTESANQPRIGDLALNSASTSSSTTGGPLPISDTAVTEQVCLCQPDPKIPRPRNAFILYRQHYQAQVVAQHPGLANPEISKIIGEQWREQAPNVKEEWRRLAEEEKQRHQKQYPNYRYQPRRAGKAVGNRPPTSTSDDPIRCPRCNGRYISTPSTPLTPFTPAFGAAVPRDDRLLPSFSANNQSQQQNQHQPQQSQYHSQPGELERQRYFAQMPGSGRVDSPRIGPPPQQMVRRHPYPQPLHTHHEHEQDIEMQSPSPDFKRRRFTNDPRVYLQASPMTYSNHQSFARTQQIPMSAGPFWNPPQPLPSTRPGVMGPPQSAPMRSTHMQQTMTPIYHNRIPTFDESLRLPPLQTQLPTTTSTSTSTSTHRPTDRDARHESRESQARSIEAMVMTIPYMNKLTVLSKISPPLATPGPASPAQDIRGAVIAVEGVEKGLIKEVGDFIRGHLEKDASCVVRTWITDSSAARGTREIAADGDMDTEMRDVLAAKDSRREEAREKGKEKDPERIEHRHEIMMDLKDLKHKEESSDPFVDYLSTISQWHRNSSQITKFITTIPPSSPRRDTPTTSSTPQSSEASQSSTPHKKTPIALIPHGYSLTLSDSYSLRLPINDSYAPVDHWQWMATLWRGIIGADLTVFVKGVGREEMERCGDVEWSVGGGGRGIVVRVLVSEKEGREGSLGSLGDSVGLRRGSAGTVGSGGGQREREREREKEIVGGTGGNGRDREKIKGKMDEKTRRRLGFEVGEWVRGIDGGWGRC</sequence>
<proteinExistence type="predicted"/>
<evidence type="ECO:0000259" key="6">
    <source>
        <dbReference type="PROSITE" id="PS50118"/>
    </source>
</evidence>
<dbReference type="GO" id="GO:0003690">
    <property type="term" value="F:double-stranded DNA binding"/>
    <property type="evidence" value="ECO:0007669"/>
    <property type="project" value="UniProtKB-ARBA"/>
</dbReference>
<keyword evidence="4" id="KW-0539">Nucleus</keyword>
<keyword evidence="2 4" id="KW-0238">DNA-binding</keyword>
<dbReference type="PANTHER" id="PTHR10270:SF320">
    <property type="entry name" value="BOX TRANSCRIPTIONAL REGULATOR, PUTATIVE (AFU_ORTHOLOGUE AFUA_4G10820)-RELATED"/>
    <property type="match status" value="1"/>
</dbReference>
<dbReference type="VEuPathDB" id="FungiDB:sscle_08g066030"/>
<evidence type="ECO:0000256" key="1">
    <source>
        <dbReference type="ARBA" id="ARBA00023015"/>
    </source>
</evidence>
<dbReference type="InterPro" id="IPR009071">
    <property type="entry name" value="HMG_box_dom"/>
</dbReference>
<dbReference type="GO" id="GO:0003700">
    <property type="term" value="F:DNA-binding transcription factor activity"/>
    <property type="evidence" value="ECO:0007669"/>
    <property type="project" value="UniProtKB-ARBA"/>
</dbReference>
<feature type="region of interest" description="Disordered" evidence="5">
    <location>
        <begin position="755"/>
        <end position="797"/>
    </location>
</feature>